<evidence type="ECO:0000256" key="3">
    <source>
        <dbReference type="ARBA" id="ARBA00023004"/>
    </source>
</evidence>
<dbReference type="Pfam" id="PF00067">
    <property type="entry name" value="p450"/>
    <property type="match status" value="1"/>
</dbReference>
<dbReference type="PANTHER" id="PTHR24305">
    <property type="entry name" value="CYTOCHROME P450"/>
    <property type="match status" value="1"/>
</dbReference>
<proteinExistence type="predicted"/>
<dbReference type="Proteomes" id="UP001338125">
    <property type="component" value="Unassembled WGS sequence"/>
</dbReference>
<name>A0ABR0SH84_9HYPO</name>
<keyword evidence="3" id="KW-0408">Iron</keyword>
<dbReference type="SUPFAM" id="SSF48264">
    <property type="entry name" value="Cytochrome P450"/>
    <property type="match status" value="1"/>
</dbReference>
<keyword evidence="4" id="KW-0503">Monooxygenase</keyword>
<dbReference type="PANTHER" id="PTHR24305:SF103">
    <property type="entry name" value="P450, PUTATIVE (EUROFUNG)-RELATED"/>
    <property type="match status" value="1"/>
</dbReference>
<keyword evidence="5" id="KW-1185">Reference proteome</keyword>
<keyword evidence="2" id="KW-0479">Metal-binding</keyword>
<dbReference type="InterPro" id="IPR002401">
    <property type="entry name" value="Cyt_P450_E_grp-I"/>
</dbReference>
<dbReference type="InterPro" id="IPR050121">
    <property type="entry name" value="Cytochrome_P450_monoxygenase"/>
</dbReference>
<reference evidence="4 5" key="1">
    <citation type="submission" date="2024-01" db="EMBL/GenBank/DDBJ databases">
        <title>Complete genome of Cladobotryum mycophilum ATHUM6906.</title>
        <authorList>
            <person name="Christinaki A.C."/>
            <person name="Myridakis A.I."/>
            <person name="Kouvelis V.N."/>
        </authorList>
    </citation>
    <scope>NUCLEOTIDE SEQUENCE [LARGE SCALE GENOMIC DNA]</scope>
    <source>
        <strain evidence="4 5">ATHUM6906</strain>
    </source>
</reference>
<dbReference type="InterPro" id="IPR001128">
    <property type="entry name" value="Cyt_P450"/>
</dbReference>
<gene>
    <name evidence="4" type="ORF">PT974_09812</name>
</gene>
<evidence type="ECO:0000313" key="5">
    <source>
        <dbReference type="Proteomes" id="UP001338125"/>
    </source>
</evidence>
<comment type="caution">
    <text evidence="4">The sequence shown here is derived from an EMBL/GenBank/DDBJ whole genome shotgun (WGS) entry which is preliminary data.</text>
</comment>
<dbReference type="PRINTS" id="PR00385">
    <property type="entry name" value="P450"/>
</dbReference>
<dbReference type="PRINTS" id="PR00463">
    <property type="entry name" value="EP450I"/>
</dbReference>
<dbReference type="InterPro" id="IPR036396">
    <property type="entry name" value="Cyt_P450_sf"/>
</dbReference>
<dbReference type="EMBL" id="JAVFKD010000014">
    <property type="protein sequence ID" value="KAK5991528.1"/>
    <property type="molecule type" value="Genomic_DNA"/>
</dbReference>
<evidence type="ECO:0000256" key="2">
    <source>
        <dbReference type="ARBA" id="ARBA00022723"/>
    </source>
</evidence>
<evidence type="ECO:0000256" key="1">
    <source>
        <dbReference type="ARBA" id="ARBA00022617"/>
    </source>
</evidence>
<sequence length="493" mass="55658">MAFVDSALIPVTLLQCVIAWLVYRALSNPLRKIPGPFWARHTNLWKAYHMYSRSLPEALLKAHEKYGPVIRIGPNDVDFQSREAIEPIYKAGRTMPKTKFYDGFRAKISSLFSGRDESLHAMRRRQMANSFSTANVLKFEALFNKHINRLYNNVEQTAGKVFDIREYIACYAYDFIGELAFDKDLNTQAQPDREKLPPIAEHTLLACMLGMFPGLLPYSMLLAPYVPIPALQKLIAGRGELARQTASFVIASKNNHVEGVRSTLLDNMLEAKDPETGARLSIEELCSEAFTFLVAGAHTSSSTLGFFFYRLMQNPEYADKLVAELEANLPLYDKGGEDIPYAGLESKLPYSMACIKENFRMNPVIDMPLPRLVASPGGINISGHHMPQGTHVSMSALALHHHQQFWGDDHAKFIPERWLDNPISANEIMHYGFGHRACIGRNIANISILKVVVTLWRNFEFTMVDKDMELRVSSVGVSEMQDPLLCTVRKRES</sequence>
<organism evidence="4 5">
    <name type="scientific">Cladobotryum mycophilum</name>
    <dbReference type="NCBI Taxonomy" id="491253"/>
    <lineage>
        <taxon>Eukaryota</taxon>
        <taxon>Fungi</taxon>
        <taxon>Dikarya</taxon>
        <taxon>Ascomycota</taxon>
        <taxon>Pezizomycotina</taxon>
        <taxon>Sordariomycetes</taxon>
        <taxon>Hypocreomycetidae</taxon>
        <taxon>Hypocreales</taxon>
        <taxon>Hypocreaceae</taxon>
        <taxon>Cladobotryum</taxon>
    </lineage>
</organism>
<dbReference type="Gene3D" id="1.10.630.10">
    <property type="entry name" value="Cytochrome P450"/>
    <property type="match status" value="1"/>
</dbReference>
<accession>A0ABR0SH84</accession>
<evidence type="ECO:0000313" key="4">
    <source>
        <dbReference type="EMBL" id="KAK5991528.1"/>
    </source>
</evidence>
<keyword evidence="1" id="KW-0349">Heme</keyword>
<keyword evidence="4" id="KW-0560">Oxidoreductase</keyword>
<protein>
    <submittedName>
        <fullName evidence="4">Cytochrome P450 monooxygenase</fullName>
    </submittedName>
</protein>
<dbReference type="GO" id="GO:0004497">
    <property type="term" value="F:monooxygenase activity"/>
    <property type="evidence" value="ECO:0007669"/>
    <property type="project" value="UniProtKB-KW"/>
</dbReference>